<sequence>MEGFRKKTADYTDIAYREAVTKLRYLLAESYTPSTGFSKYSLGHYHPYIPTEGNVLIPPTPRPALGLTLKKPETEGQPPPELMSFIQRQEEYIEQLEKESQYCRDELSNLMGKVKEVITENEGLHERRKSGMLQSLFDSFEMEDDEDDDDASSEDKVESRPSKKKHFIGPNIMFESRISELEAQLTQTKMELKKAVEEAESLRKRVAEQGLPSQVSSVLPHASDSELYRQIDALQREREELNDMINKLHASIAQLREKEATVSQKLKRSLDAVDQAHFEKNQSEIEVRRLKNELERMNEKQRESMGEQSRRLAEVERRYAAQTEQLSADLSAQWENATKLGMDLEKQRRTETELRRELMQRNTTLEELKKELNTKTTCRVRVATVCQGALQSELLASTGEREGLQAEVAALRLAEVERRYAAQTEQLSADLSAQWENATKLGMDLEKQRRTETELRRELMQRNTTLEELKKELNTKTSALQSELLASTGEREGLQAEVAALRLAVERAERAGRQDTARLQAEVTSLRQRLDRADTDLLHARKENLRLTDQIASLEKELHLAKLTHEGGENQILKDSKREKELTSMILDMDAKHVQNLAELEGMIQSQSQLMEKLKGECHTLTEKLEDTSLRHKEAKSSLREENEKLVERLAGVWESCKELHSLCTQYGLAVPVYSYTQEMTEWSGNMNSRSMPNSPRRVDMPLTIHDLSLPRLYL</sequence>
<feature type="coiled-coil region" evidence="1">
    <location>
        <begin position="178"/>
        <end position="325"/>
    </location>
</feature>
<dbReference type="InterPro" id="IPR031887">
    <property type="entry name" value="SDCCAG8"/>
</dbReference>
<protein>
    <submittedName>
        <fullName evidence="3">Uncharacterized protein</fullName>
    </submittedName>
</protein>
<dbReference type="Pfam" id="PF15964">
    <property type="entry name" value="CCCAP"/>
    <property type="match status" value="2"/>
</dbReference>
<gene>
    <name evidence="3" type="ORF">g.11161</name>
</gene>
<name>A0A1B6I2N6_9HEMI</name>
<feature type="compositionally biased region" description="Acidic residues" evidence="2">
    <location>
        <begin position="142"/>
        <end position="152"/>
    </location>
</feature>
<dbReference type="GO" id="GO:0005813">
    <property type="term" value="C:centrosome"/>
    <property type="evidence" value="ECO:0007669"/>
    <property type="project" value="InterPro"/>
</dbReference>
<feature type="region of interest" description="Disordered" evidence="2">
    <location>
        <begin position="142"/>
        <end position="164"/>
    </location>
</feature>
<dbReference type="GO" id="GO:0007098">
    <property type="term" value="P:centrosome cycle"/>
    <property type="evidence" value="ECO:0007669"/>
    <property type="project" value="InterPro"/>
</dbReference>
<dbReference type="AlphaFoldDB" id="A0A1B6I2N6"/>
<organism evidence="3">
    <name type="scientific">Homalodisca liturata</name>
    <dbReference type="NCBI Taxonomy" id="320908"/>
    <lineage>
        <taxon>Eukaryota</taxon>
        <taxon>Metazoa</taxon>
        <taxon>Ecdysozoa</taxon>
        <taxon>Arthropoda</taxon>
        <taxon>Hexapoda</taxon>
        <taxon>Insecta</taxon>
        <taxon>Pterygota</taxon>
        <taxon>Neoptera</taxon>
        <taxon>Paraneoptera</taxon>
        <taxon>Hemiptera</taxon>
        <taxon>Auchenorrhyncha</taxon>
        <taxon>Membracoidea</taxon>
        <taxon>Cicadellidae</taxon>
        <taxon>Cicadellinae</taxon>
        <taxon>Proconiini</taxon>
        <taxon>Homalodisca</taxon>
    </lineage>
</organism>
<keyword evidence="1" id="KW-0175">Coiled coil</keyword>
<accession>A0A1B6I2N6</accession>
<dbReference type="GO" id="GO:0035148">
    <property type="term" value="P:tube formation"/>
    <property type="evidence" value="ECO:0007669"/>
    <property type="project" value="TreeGrafter"/>
</dbReference>
<proteinExistence type="predicted"/>
<feature type="coiled-coil region" evidence="1">
    <location>
        <begin position="452"/>
        <end position="564"/>
    </location>
</feature>
<dbReference type="GO" id="GO:0005814">
    <property type="term" value="C:centriole"/>
    <property type="evidence" value="ECO:0007669"/>
    <property type="project" value="TreeGrafter"/>
</dbReference>
<dbReference type="GO" id="GO:0030010">
    <property type="term" value="P:establishment of cell polarity"/>
    <property type="evidence" value="ECO:0007669"/>
    <property type="project" value="TreeGrafter"/>
</dbReference>
<feature type="coiled-coil region" evidence="1">
    <location>
        <begin position="597"/>
        <end position="645"/>
    </location>
</feature>
<dbReference type="EMBL" id="GECU01026546">
    <property type="protein sequence ID" value="JAS81160.1"/>
    <property type="molecule type" value="Transcribed_RNA"/>
</dbReference>
<feature type="coiled-coil region" evidence="1">
    <location>
        <begin position="86"/>
        <end position="113"/>
    </location>
</feature>
<dbReference type="PANTHER" id="PTHR34343">
    <property type="entry name" value="SEROLOGICALLY DEFINED COLON CANCER ANTIGEN 8"/>
    <property type="match status" value="1"/>
</dbReference>
<dbReference type="GO" id="GO:0001764">
    <property type="term" value="P:neuron migration"/>
    <property type="evidence" value="ECO:0007669"/>
    <property type="project" value="TreeGrafter"/>
</dbReference>
<evidence type="ECO:0000256" key="1">
    <source>
        <dbReference type="SAM" id="Coils"/>
    </source>
</evidence>
<dbReference type="PANTHER" id="PTHR34343:SF1">
    <property type="entry name" value="SEROLOGICALLY DEFINED COLON CANCER ANTIGEN 8"/>
    <property type="match status" value="1"/>
</dbReference>
<evidence type="ECO:0000256" key="2">
    <source>
        <dbReference type="SAM" id="MobiDB-lite"/>
    </source>
</evidence>
<evidence type="ECO:0000313" key="3">
    <source>
        <dbReference type="EMBL" id="JAS81160.1"/>
    </source>
</evidence>
<reference evidence="3" key="1">
    <citation type="submission" date="2015-11" db="EMBL/GenBank/DDBJ databases">
        <title>De novo transcriptome assembly of four potential Pierce s Disease insect vectors from Arizona vineyards.</title>
        <authorList>
            <person name="Tassone E.E."/>
        </authorList>
    </citation>
    <scope>NUCLEOTIDE SEQUENCE</scope>
</reference>